<evidence type="ECO:0000256" key="8">
    <source>
        <dbReference type="ARBA" id="ARBA00022771"/>
    </source>
</evidence>
<evidence type="ECO:0000256" key="12">
    <source>
        <dbReference type="ARBA" id="ARBA00023242"/>
    </source>
</evidence>
<feature type="domain" description="PARP catalytic" evidence="17">
    <location>
        <begin position="470"/>
        <end position="693"/>
    </location>
</feature>
<evidence type="ECO:0000256" key="9">
    <source>
        <dbReference type="ARBA" id="ARBA00022833"/>
    </source>
</evidence>
<reference evidence="21" key="1">
    <citation type="submission" date="2024-02" db="UniProtKB">
        <authorList>
            <consortium name="WormBaseParasite"/>
        </authorList>
    </citation>
    <scope>IDENTIFICATION</scope>
</reference>
<keyword evidence="7" id="KW-0013">ADP-ribosylation</keyword>
<evidence type="ECO:0000259" key="19">
    <source>
        <dbReference type="PROSITE" id="PS51977"/>
    </source>
</evidence>
<evidence type="ECO:0000313" key="20">
    <source>
        <dbReference type="Proteomes" id="UP000035681"/>
    </source>
</evidence>
<dbReference type="GO" id="GO:0003677">
    <property type="term" value="F:DNA binding"/>
    <property type="evidence" value="ECO:0007669"/>
    <property type="project" value="UniProtKB-KW"/>
</dbReference>
<dbReference type="PANTHER" id="PTHR10459">
    <property type="entry name" value="DNA LIGASE"/>
    <property type="match status" value="1"/>
</dbReference>
<evidence type="ECO:0000256" key="7">
    <source>
        <dbReference type="ARBA" id="ARBA00022765"/>
    </source>
</evidence>
<dbReference type="GO" id="GO:0003950">
    <property type="term" value="F:NAD+ poly-ADP-ribosyltransferase activity"/>
    <property type="evidence" value="ECO:0007669"/>
    <property type="project" value="UniProtKB-UniRule"/>
</dbReference>
<feature type="domain" description="WGR" evidence="19">
    <location>
        <begin position="224"/>
        <end position="320"/>
    </location>
</feature>
<dbReference type="SUPFAM" id="SSF56399">
    <property type="entry name" value="ADP-ribosylation"/>
    <property type="match status" value="1"/>
</dbReference>
<dbReference type="WBParaSite" id="TCONS_00007887.p1">
    <property type="protein sequence ID" value="TCONS_00007887.p1"/>
    <property type="gene ID" value="XLOC_005897"/>
</dbReference>
<comment type="subcellular location">
    <subcellularLocation>
        <location evidence="1">Nucleus</location>
    </subcellularLocation>
</comment>
<keyword evidence="10 15" id="KW-0520">NAD</keyword>
<keyword evidence="5" id="KW-0479">Metal-binding</keyword>
<comment type="similarity">
    <text evidence="13">Belongs to the ARTD/PARP family.</text>
</comment>
<dbReference type="InterPro" id="IPR036930">
    <property type="entry name" value="WGR_dom_sf"/>
</dbReference>
<dbReference type="InterPro" id="IPR050800">
    <property type="entry name" value="ARTD/PARP"/>
</dbReference>
<keyword evidence="4" id="KW-0548">Nucleotidyltransferase</keyword>
<protein>
    <recommendedName>
        <fullName evidence="15">Poly [ADP-ribose] polymerase</fullName>
        <shortName evidence="15">PARP</shortName>
        <ecNumber evidence="15">2.4.2.-</ecNumber>
    </recommendedName>
</protein>
<proteinExistence type="inferred from homology"/>
<evidence type="ECO:0000256" key="16">
    <source>
        <dbReference type="SAM" id="MobiDB-lite"/>
    </source>
</evidence>
<evidence type="ECO:0000256" key="13">
    <source>
        <dbReference type="ARBA" id="ARBA00024347"/>
    </source>
</evidence>
<dbReference type="GO" id="GO:0070212">
    <property type="term" value="P:protein poly-ADP-ribosylation"/>
    <property type="evidence" value="ECO:0007669"/>
    <property type="project" value="TreeGrafter"/>
</dbReference>
<evidence type="ECO:0000256" key="14">
    <source>
        <dbReference type="ARBA" id="ARBA00033987"/>
    </source>
</evidence>
<keyword evidence="3 15" id="KW-0808">Transferase</keyword>
<keyword evidence="2 15" id="KW-0328">Glycosyltransferase</keyword>
<evidence type="ECO:0000256" key="15">
    <source>
        <dbReference type="RuleBase" id="RU362114"/>
    </source>
</evidence>
<feature type="compositionally biased region" description="Polar residues" evidence="16">
    <location>
        <begin position="1"/>
        <end position="14"/>
    </location>
</feature>
<dbReference type="Pfam" id="PF05406">
    <property type="entry name" value="WGR"/>
    <property type="match status" value="1"/>
</dbReference>
<evidence type="ECO:0000256" key="10">
    <source>
        <dbReference type="ARBA" id="ARBA00023027"/>
    </source>
</evidence>
<dbReference type="GO" id="GO:0008270">
    <property type="term" value="F:zinc ion binding"/>
    <property type="evidence" value="ECO:0007669"/>
    <property type="project" value="UniProtKB-KW"/>
</dbReference>
<keyword evidence="12" id="KW-0539">Nucleus</keyword>
<dbReference type="AlphaFoldDB" id="A0AAF5D728"/>
<dbReference type="Gene3D" id="3.90.228.10">
    <property type="match status" value="1"/>
</dbReference>
<dbReference type="SMART" id="SM00773">
    <property type="entry name" value="WGR"/>
    <property type="match status" value="1"/>
</dbReference>
<dbReference type="EC" id="2.4.2.-" evidence="15"/>
<sequence length="693" mass="78721">FFLREMSSNGMVTRSRTKRNGDKAVEAKENDKSDGKKSVKKNVSKGMKNAEVKESDVNGDTDVSVPTTKSTRGRKKKVEVKEENTDTNTNVENDDSKNGSVNGNDGSSSTNNETKNDTKPAPKPSRGRKKKVENEDDSDVEKKKVKANNEDKKSPTSDTNEPDSKDDQPSKASSSKGRKKKIDTQEGPASKQKKTKIVEVKKDVQEKKKVVMPVDPFALNRQIGWSVFVDKELGPYSITLNQTDVSNNNNKFIILQVLKKDDSEDYSFFQRWGRVGFAGQHKRDDGNQSSMVFTFCSKFRDKTGHAYKGHIEYEKKPKKYFPIEMAGEEVNSEDEAKPVNIPESKLEESVRKVLELICDTKTIAKTLKDMNFDVDKMPLGKLTKKQITVGYECLKAIETAITAKNKAGIVEAVDMYYTNIPHFFGMRKPKLIETMEDLKKEIELLDTLWEIEATMKTINEEKPKKEMDKHPMDEFYDKMKCGLKVLPPRNKMRKTIEDVIKNTQGPTHEWCTCNVKNVFEVKRETEDEKFLKDIPNRKLLWHGSRVTNWYGILSQGLRIAPKEAPVTGYMFDKGIYLADLSSKSINYCFASPGQTGFLALVEAAIGNPNVKLTSDYKASKTLKKDEHSVKGEGRMIPSNEIKLENGSILYNGPIVDNTSHNSEDYSLYYNEYIVYNTDQVRLRYLVELEFCQP</sequence>
<dbReference type="Gene3D" id="1.20.142.10">
    <property type="entry name" value="Poly(ADP-ribose) polymerase, regulatory domain"/>
    <property type="match status" value="1"/>
</dbReference>
<dbReference type="InterPro" id="IPR036616">
    <property type="entry name" value="Poly(ADP-ribose)pol_reg_dom_sf"/>
</dbReference>
<evidence type="ECO:0000256" key="3">
    <source>
        <dbReference type="ARBA" id="ARBA00022679"/>
    </source>
</evidence>
<dbReference type="InterPro" id="IPR004102">
    <property type="entry name" value="Poly(ADP-ribose)pol_reg_dom"/>
</dbReference>
<dbReference type="PROSITE" id="PS51977">
    <property type="entry name" value="WGR"/>
    <property type="match status" value="1"/>
</dbReference>
<dbReference type="InterPro" id="IPR012317">
    <property type="entry name" value="Poly(ADP-ribose)pol_cat_dom"/>
</dbReference>
<dbReference type="SUPFAM" id="SSF142921">
    <property type="entry name" value="WGR domain-like"/>
    <property type="match status" value="1"/>
</dbReference>
<evidence type="ECO:0000256" key="11">
    <source>
        <dbReference type="ARBA" id="ARBA00023125"/>
    </source>
</evidence>
<dbReference type="Proteomes" id="UP000035681">
    <property type="component" value="Unplaced"/>
</dbReference>
<keyword evidence="6" id="KW-0677">Repeat</keyword>
<feature type="compositionally biased region" description="Low complexity" evidence="16">
    <location>
        <begin position="98"/>
        <end position="112"/>
    </location>
</feature>
<feature type="domain" description="PARP alpha-helical" evidence="18">
    <location>
        <begin position="343"/>
        <end position="459"/>
    </location>
</feature>
<keyword evidence="20" id="KW-1185">Reference proteome</keyword>
<dbReference type="PANTHER" id="PTHR10459:SF60">
    <property type="entry name" value="POLY [ADP-RIBOSE] POLYMERASE 2"/>
    <property type="match status" value="1"/>
</dbReference>
<organism evidence="20 21">
    <name type="scientific">Strongyloides stercoralis</name>
    <name type="common">Threadworm</name>
    <dbReference type="NCBI Taxonomy" id="6248"/>
    <lineage>
        <taxon>Eukaryota</taxon>
        <taxon>Metazoa</taxon>
        <taxon>Ecdysozoa</taxon>
        <taxon>Nematoda</taxon>
        <taxon>Chromadorea</taxon>
        <taxon>Rhabditida</taxon>
        <taxon>Tylenchina</taxon>
        <taxon>Panagrolaimomorpha</taxon>
        <taxon>Strongyloidoidea</taxon>
        <taxon>Strongyloididae</taxon>
        <taxon>Strongyloides</taxon>
    </lineage>
</organism>
<evidence type="ECO:0000256" key="4">
    <source>
        <dbReference type="ARBA" id="ARBA00022695"/>
    </source>
</evidence>
<comment type="catalytic activity">
    <reaction evidence="14">
        <text>NAD(+) + (ADP-D-ribosyl)n-acceptor = nicotinamide + (ADP-D-ribosyl)n+1-acceptor + H(+).</text>
        <dbReference type="EC" id="2.4.2.30"/>
    </reaction>
</comment>
<dbReference type="Pfam" id="PF02877">
    <property type="entry name" value="PARP_reg"/>
    <property type="match status" value="1"/>
</dbReference>
<evidence type="ECO:0000256" key="5">
    <source>
        <dbReference type="ARBA" id="ARBA00022723"/>
    </source>
</evidence>
<evidence type="ECO:0000256" key="2">
    <source>
        <dbReference type="ARBA" id="ARBA00022676"/>
    </source>
</evidence>
<evidence type="ECO:0000313" key="21">
    <source>
        <dbReference type="WBParaSite" id="TCONS_00007887.p1"/>
    </source>
</evidence>
<accession>A0AAF5D728</accession>
<evidence type="ECO:0000259" key="17">
    <source>
        <dbReference type="PROSITE" id="PS51059"/>
    </source>
</evidence>
<dbReference type="GO" id="GO:0016779">
    <property type="term" value="F:nucleotidyltransferase activity"/>
    <property type="evidence" value="ECO:0007669"/>
    <property type="project" value="UniProtKB-KW"/>
</dbReference>
<dbReference type="Pfam" id="PF00644">
    <property type="entry name" value="PARP"/>
    <property type="match status" value="1"/>
</dbReference>
<dbReference type="PROSITE" id="PS51059">
    <property type="entry name" value="PARP_CATALYTIC"/>
    <property type="match status" value="1"/>
</dbReference>
<dbReference type="PROSITE" id="PS51060">
    <property type="entry name" value="PARP_ALPHA_HD"/>
    <property type="match status" value="1"/>
</dbReference>
<keyword evidence="9" id="KW-0862">Zinc</keyword>
<dbReference type="FunFam" id="1.20.142.10:FF:000002">
    <property type="entry name" value="Poly [ADP-ribose] polymerase"/>
    <property type="match status" value="1"/>
</dbReference>
<keyword evidence="8" id="KW-0863">Zinc-finger</keyword>
<name>A0AAF5D728_STRER</name>
<evidence type="ECO:0000256" key="6">
    <source>
        <dbReference type="ARBA" id="ARBA00022737"/>
    </source>
</evidence>
<dbReference type="GO" id="GO:0005730">
    <property type="term" value="C:nucleolus"/>
    <property type="evidence" value="ECO:0007669"/>
    <property type="project" value="TreeGrafter"/>
</dbReference>
<dbReference type="SUPFAM" id="SSF47587">
    <property type="entry name" value="Domain of poly(ADP-ribose) polymerase"/>
    <property type="match status" value="1"/>
</dbReference>
<evidence type="ECO:0000259" key="18">
    <source>
        <dbReference type="PROSITE" id="PS51060"/>
    </source>
</evidence>
<feature type="compositionally biased region" description="Basic and acidic residues" evidence="16">
    <location>
        <begin position="19"/>
        <end position="37"/>
    </location>
</feature>
<dbReference type="GO" id="GO:1990404">
    <property type="term" value="F:NAD+-protein mono-ADP-ribosyltransferase activity"/>
    <property type="evidence" value="ECO:0007669"/>
    <property type="project" value="TreeGrafter"/>
</dbReference>
<dbReference type="CDD" id="cd01437">
    <property type="entry name" value="parp_like"/>
    <property type="match status" value="1"/>
</dbReference>
<dbReference type="GO" id="GO:0006302">
    <property type="term" value="P:double-strand break repair"/>
    <property type="evidence" value="ECO:0007669"/>
    <property type="project" value="TreeGrafter"/>
</dbReference>
<evidence type="ECO:0000256" key="1">
    <source>
        <dbReference type="ARBA" id="ARBA00004123"/>
    </source>
</evidence>
<dbReference type="InterPro" id="IPR008893">
    <property type="entry name" value="WGR_domain"/>
</dbReference>
<feature type="region of interest" description="Disordered" evidence="16">
    <location>
        <begin position="1"/>
        <end position="196"/>
    </location>
</feature>
<keyword evidence="11" id="KW-0238">DNA-binding</keyword>
<dbReference type="CDD" id="cd07997">
    <property type="entry name" value="WGR_PARP"/>
    <property type="match status" value="1"/>
</dbReference>